<dbReference type="Pfam" id="PF00078">
    <property type="entry name" value="RVT_1"/>
    <property type="match status" value="1"/>
</dbReference>
<dbReference type="InterPro" id="IPR043128">
    <property type="entry name" value="Rev_trsase/Diguanyl_cyclase"/>
</dbReference>
<keyword evidence="5" id="KW-1185">Reference proteome</keyword>
<dbReference type="CDD" id="cd03714">
    <property type="entry name" value="RT_DIRS1"/>
    <property type="match status" value="1"/>
</dbReference>
<dbReference type="Gene3D" id="3.30.70.270">
    <property type="match status" value="1"/>
</dbReference>
<dbReference type="EC" id="3.1.26.4" evidence="2"/>
<organism evidence="4 5">
    <name type="scientific">Engystomops pustulosus</name>
    <name type="common">Tungara frog</name>
    <name type="synonym">Physalaemus pustulosus</name>
    <dbReference type="NCBI Taxonomy" id="76066"/>
    <lineage>
        <taxon>Eukaryota</taxon>
        <taxon>Metazoa</taxon>
        <taxon>Chordata</taxon>
        <taxon>Craniata</taxon>
        <taxon>Vertebrata</taxon>
        <taxon>Euteleostomi</taxon>
        <taxon>Amphibia</taxon>
        <taxon>Batrachia</taxon>
        <taxon>Anura</taxon>
        <taxon>Neobatrachia</taxon>
        <taxon>Hyloidea</taxon>
        <taxon>Leptodactylidae</taxon>
        <taxon>Leiuperinae</taxon>
        <taxon>Engystomops</taxon>
    </lineage>
</organism>
<proteinExistence type="inferred from homology"/>
<protein>
    <recommendedName>
        <fullName evidence="2">ribonuclease H</fullName>
        <ecNumber evidence="2">3.1.26.4</ecNumber>
    </recommendedName>
</protein>
<dbReference type="PANTHER" id="PTHR33050:SF7">
    <property type="entry name" value="RIBONUCLEASE H"/>
    <property type="match status" value="1"/>
</dbReference>
<dbReference type="SUPFAM" id="SSF56672">
    <property type="entry name" value="DNA/RNA polymerases"/>
    <property type="match status" value="1"/>
</dbReference>
<dbReference type="Gene3D" id="3.10.10.10">
    <property type="entry name" value="HIV Type 1 Reverse Transcriptase, subunit A, domain 1"/>
    <property type="match status" value="1"/>
</dbReference>
<dbReference type="CDD" id="cd09275">
    <property type="entry name" value="RNase_HI_RT_DIRS1"/>
    <property type="match status" value="1"/>
</dbReference>
<evidence type="ECO:0000259" key="3">
    <source>
        <dbReference type="PROSITE" id="PS50878"/>
    </source>
</evidence>
<name>A0AAV6YIM8_ENGPU</name>
<dbReference type="InterPro" id="IPR000477">
    <property type="entry name" value="RT_dom"/>
</dbReference>
<dbReference type="InterPro" id="IPR043502">
    <property type="entry name" value="DNA/RNA_pol_sf"/>
</dbReference>
<gene>
    <name evidence="4" type="ORF">GDO81_026159</name>
</gene>
<dbReference type="EMBL" id="WNYA01041764">
    <property type="protein sequence ID" value="KAG8536531.1"/>
    <property type="molecule type" value="Genomic_DNA"/>
</dbReference>
<evidence type="ECO:0000313" key="4">
    <source>
        <dbReference type="EMBL" id="KAG8536531.1"/>
    </source>
</evidence>
<dbReference type="InterPro" id="IPR052055">
    <property type="entry name" value="Hepadnavirus_pol/RT"/>
</dbReference>
<comment type="caution">
    <text evidence="4">The sequence shown here is derived from an EMBL/GenBank/DDBJ whole genome shotgun (WGS) entry which is preliminary data.</text>
</comment>
<sequence>MTTQLWKNLQELLTMKVIVTVPKQEEKKGFYSPLFLVKKPNGTLRLIINLRRLNKNIKYKYFKMESVKTATPLIPPDAQMCTIDLKDAYYHVPIHKNHQKFLRFAVESPQGKVCHFQFRALPFGISSAPRTFTKVMAEVTAFLRKEGISIIPYLDDLLIVADSTPTLLNHRDRTIRTLENLGWIINLQKSHLVPQRETKFLGVILDSRRQASFLPQDKRESLISSIEKFQKKKSCSVRSTMRLLGRLTACLNCVSWSQLHTRTLQAWSLKIWDKNLEHLDFKKVIPLEVKNSLNWWKHQQHLEKGILWNPIPVLTIQTDASSSGWGAVLPDRYLQGSWSPWMRRQSSNLRELSAVWETLKRLPKTQVKNIRILSDNVTTVAYLRRQGGTRSSDLMEVTKKIFSWAENHLESLIAVFLKGAENQSADFLSREKMDPHEWSLNREVFLSLTQKWGFPSIDLFASKKNTQIEVFFSISPKDNPLGLDALSQSWKTNLAYAFPPFPLISRTLQKIQSSQTTVILVAPFWPKKPWFPLLLKLAISGPIFLPCRRDLLHQGPLLHPDPKFLNLAAWLLKGNCS</sequence>
<evidence type="ECO:0000256" key="1">
    <source>
        <dbReference type="ARBA" id="ARBA00010879"/>
    </source>
</evidence>
<dbReference type="Proteomes" id="UP000824782">
    <property type="component" value="Unassembled WGS sequence"/>
</dbReference>
<feature type="domain" description="Reverse transcriptase" evidence="3">
    <location>
        <begin position="18"/>
        <end position="205"/>
    </location>
</feature>
<dbReference type="PANTHER" id="PTHR33050">
    <property type="entry name" value="REVERSE TRANSCRIPTASE DOMAIN-CONTAINING PROTEIN"/>
    <property type="match status" value="1"/>
</dbReference>
<dbReference type="GO" id="GO:0006259">
    <property type="term" value="P:DNA metabolic process"/>
    <property type="evidence" value="ECO:0007669"/>
    <property type="project" value="UniProtKB-ARBA"/>
</dbReference>
<dbReference type="PROSITE" id="PS50878">
    <property type="entry name" value="RT_POL"/>
    <property type="match status" value="1"/>
</dbReference>
<evidence type="ECO:0000313" key="5">
    <source>
        <dbReference type="Proteomes" id="UP000824782"/>
    </source>
</evidence>
<evidence type="ECO:0000256" key="2">
    <source>
        <dbReference type="ARBA" id="ARBA00012180"/>
    </source>
</evidence>
<accession>A0AAV6YIM8</accession>
<dbReference type="GO" id="GO:0003676">
    <property type="term" value="F:nucleic acid binding"/>
    <property type="evidence" value="ECO:0007669"/>
    <property type="project" value="InterPro"/>
</dbReference>
<dbReference type="InterPro" id="IPR036397">
    <property type="entry name" value="RNaseH_sf"/>
</dbReference>
<dbReference type="Gene3D" id="3.30.420.10">
    <property type="entry name" value="Ribonuclease H-like superfamily/Ribonuclease H"/>
    <property type="match status" value="1"/>
</dbReference>
<comment type="similarity">
    <text evidence="1">Belongs to the beta type-B retroviral polymerase family. HERV class-II K(HML-2) pol subfamily.</text>
</comment>
<dbReference type="GO" id="GO:0004523">
    <property type="term" value="F:RNA-DNA hybrid ribonuclease activity"/>
    <property type="evidence" value="ECO:0007669"/>
    <property type="project" value="UniProtKB-EC"/>
</dbReference>
<dbReference type="AlphaFoldDB" id="A0AAV6YIM8"/>
<reference evidence="4" key="1">
    <citation type="thesis" date="2020" institute="ProQuest LLC" country="789 East Eisenhower Parkway, Ann Arbor, MI, USA">
        <title>Comparative Genomics and Chromosome Evolution.</title>
        <authorList>
            <person name="Mudd A.B."/>
        </authorList>
    </citation>
    <scope>NUCLEOTIDE SEQUENCE</scope>
    <source>
        <strain evidence="4">237g6f4</strain>
        <tissue evidence="4">Blood</tissue>
    </source>
</reference>